<dbReference type="PANTHER" id="PTHR45528">
    <property type="entry name" value="SENSOR HISTIDINE KINASE CPXA"/>
    <property type="match status" value="1"/>
</dbReference>
<dbReference type="Pfam" id="PF00672">
    <property type="entry name" value="HAMP"/>
    <property type="match status" value="1"/>
</dbReference>
<keyword evidence="4" id="KW-1003">Cell membrane</keyword>
<keyword evidence="5" id="KW-0597">Phosphoprotein</keyword>
<dbReference type="SMART" id="SM00304">
    <property type="entry name" value="HAMP"/>
    <property type="match status" value="1"/>
</dbReference>
<dbReference type="SUPFAM" id="SSF55874">
    <property type="entry name" value="ATPase domain of HSP90 chaperone/DNA topoisomerase II/histidine kinase"/>
    <property type="match status" value="1"/>
</dbReference>
<feature type="transmembrane region" description="Helical" evidence="14">
    <location>
        <begin position="130"/>
        <end position="151"/>
    </location>
</feature>
<dbReference type="EMBL" id="RHHR01000042">
    <property type="protein sequence ID" value="RNB68658.1"/>
    <property type="molecule type" value="Genomic_DNA"/>
</dbReference>
<keyword evidence="11 14" id="KW-1133">Transmembrane helix</keyword>
<evidence type="ECO:0000256" key="12">
    <source>
        <dbReference type="ARBA" id="ARBA00023012"/>
    </source>
</evidence>
<comment type="caution">
    <text evidence="17">The sequence shown here is derived from an EMBL/GenBank/DDBJ whole genome shotgun (WGS) entry which is preliminary data.</text>
</comment>
<dbReference type="InterPro" id="IPR004358">
    <property type="entry name" value="Sig_transdc_His_kin-like_C"/>
</dbReference>
<evidence type="ECO:0000256" key="14">
    <source>
        <dbReference type="SAM" id="Phobius"/>
    </source>
</evidence>
<comment type="subcellular location">
    <subcellularLocation>
        <location evidence="2">Cell membrane</location>
        <topology evidence="2">Multi-pass membrane protein</topology>
    </subcellularLocation>
</comment>
<dbReference type="AlphaFoldDB" id="A0A3M8BYZ9"/>
<dbReference type="InterPro" id="IPR005467">
    <property type="entry name" value="His_kinase_dom"/>
</dbReference>
<dbReference type="FunFam" id="1.10.287.130:FF:000001">
    <property type="entry name" value="Two-component sensor histidine kinase"/>
    <property type="match status" value="1"/>
</dbReference>
<evidence type="ECO:0000313" key="18">
    <source>
        <dbReference type="Proteomes" id="UP000282028"/>
    </source>
</evidence>
<evidence type="ECO:0000256" key="5">
    <source>
        <dbReference type="ARBA" id="ARBA00022553"/>
    </source>
</evidence>
<dbReference type="FunFam" id="3.30.565.10:FF:000013">
    <property type="entry name" value="Two-component sensor histidine kinase"/>
    <property type="match status" value="1"/>
</dbReference>
<dbReference type="GO" id="GO:0005886">
    <property type="term" value="C:plasma membrane"/>
    <property type="evidence" value="ECO:0007669"/>
    <property type="project" value="UniProtKB-SubCell"/>
</dbReference>
<dbReference type="Pfam" id="PF00512">
    <property type="entry name" value="HisKA"/>
    <property type="match status" value="1"/>
</dbReference>
<dbReference type="Pfam" id="PF02518">
    <property type="entry name" value="HATPase_c"/>
    <property type="match status" value="1"/>
</dbReference>
<dbReference type="PRINTS" id="PR00344">
    <property type="entry name" value="BCTRLSENSOR"/>
</dbReference>
<dbReference type="InterPro" id="IPR036097">
    <property type="entry name" value="HisK_dim/P_sf"/>
</dbReference>
<evidence type="ECO:0000256" key="8">
    <source>
        <dbReference type="ARBA" id="ARBA00022741"/>
    </source>
</evidence>
<accession>A0A3M8BYZ9</accession>
<reference evidence="17 18" key="1">
    <citation type="submission" date="2018-10" db="EMBL/GenBank/DDBJ databases">
        <title>Phylogenomics of Brevibacillus.</title>
        <authorList>
            <person name="Dunlap C."/>
        </authorList>
    </citation>
    <scope>NUCLEOTIDE SEQUENCE [LARGE SCALE GENOMIC DNA]</scope>
    <source>
        <strain evidence="17 18">JCM 12215</strain>
    </source>
</reference>
<dbReference type="CDD" id="cd00075">
    <property type="entry name" value="HATPase"/>
    <property type="match status" value="1"/>
</dbReference>
<evidence type="ECO:0000256" key="9">
    <source>
        <dbReference type="ARBA" id="ARBA00022777"/>
    </source>
</evidence>
<dbReference type="InterPro" id="IPR003594">
    <property type="entry name" value="HATPase_dom"/>
</dbReference>
<feature type="domain" description="Histidine kinase" evidence="15">
    <location>
        <begin position="220"/>
        <end position="438"/>
    </location>
</feature>
<evidence type="ECO:0000313" key="17">
    <source>
        <dbReference type="EMBL" id="RNB68658.1"/>
    </source>
</evidence>
<keyword evidence="12" id="KW-0902">Two-component regulatory system</keyword>
<dbReference type="SUPFAM" id="SSF47384">
    <property type="entry name" value="Homodimeric domain of signal transducing histidine kinase"/>
    <property type="match status" value="1"/>
</dbReference>
<evidence type="ECO:0000256" key="7">
    <source>
        <dbReference type="ARBA" id="ARBA00022692"/>
    </source>
</evidence>
<dbReference type="Gene3D" id="1.10.287.130">
    <property type="match status" value="1"/>
</dbReference>
<keyword evidence="8" id="KW-0547">Nucleotide-binding</keyword>
<proteinExistence type="predicted"/>
<keyword evidence="18" id="KW-1185">Reference proteome</keyword>
<dbReference type="GO" id="GO:0005524">
    <property type="term" value="F:ATP binding"/>
    <property type="evidence" value="ECO:0007669"/>
    <property type="project" value="UniProtKB-KW"/>
</dbReference>
<evidence type="ECO:0000256" key="13">
    <source>
        <dbReference type="ARBA" id="ARBA00023136"/>
    </source>
</evidence>
<keyword evidence="7 14" id="KW-0812">Transmembrane</keyword>
<dbReference type="CDD" id="cd00082">
    <property type="entry name" value="HisKA"/>
    <property type="match status" value="1"/>
</dbReference>
<name>A0A3M8BYZ9_9BACL</name>
<dbReference type="PROSITE" id="PS50109">
    <property type="entry name" value="HIS_KIN"/>
    <property type="match status" value="1"/>
</dbReference>
<evidence type="ECO:0000256" key="3">
    <source>
        <dbReference type="ARBA" id="ARBA00012438"/>
    </source>
</evidence>
<sequence length="438" mass="49592">MKTIRIRKFTILSLFLLSLLPWVFFVAAHFMETNTLRFERADFQQENVDQTIYLIEANSDKWKDTAWQNQLSRHLKERDLGVTILSETNDILFQMSDARKQAFTRVEQFSVIQDGSLIGRVMIDDSNSRILPFIAAFAGLILAFVIIGLAMKRWMIKPLEKLSMSAREMAKGDFDVKLPSSPIAEIVEVRDGFSVMVTGLKESFQKQAELENERRFMIAAVAHDLRTPLFALRGYLDGLEQGIARSPEKIDKYVAVCKEKSAQLDRLVEDLFTFSRTEYFENELNQHPVDLSQVIKQSVQSIRLQAQQKNISIMERAFGNKGTIRGDAHLLERAVNNLLDNALRHTPDGGEIVVQCDRQEDKITFTIRDTGKGFSEEELHHVFEPLYRGDVSRSRSTGGSGLGLTISQRIMRQHGGDLTAANHSDGGAVLTGWIPLGK</sequence>
<feature type="domain" description="HAMP" evidence="16">
    <location>
        <begin position="153"/>
        <end position="205"/>
    </location>
</feature>
<dbReference type="EC" id="2.7.13.3" evidence="3"/>
<dbReference type="SMART" id="SM00388">
    <property type="entry name" value="HisKA"/>
    <property type="match status" value="1"/>
</dbReference>
<dbReference type="Gene3D" id="3.30.565.10">
    <property type="entry name" value="Histidine kinase-like ATPase, C-terminal domain"/>
    <property type="match status" value="1"/>
</dbReference>
<keyword evidence="10" id="KW-0067">ATP-binding</keyword>
<dbReference type="CDD" id="cd06225">
    <property type="entry name" value="HAMP"/>
    <property type="match status" value="1"/>
</dbReference>
<dbReference type="Gene3D" id="6.10.340.10">
    <property type="match status" value="1"/>
</dbReference>
<dbReference type="SUPFAM" id="SSF158472">
    <property type="entry name" value="HAMP domain-like"/>
    <property type="match status" value="1"/>
</dbReference>
<dbReference type="InterPro" id="IPR003661">
    <property type="entry name" value="HisK_dim/P_dom"/>
</dbReference>
<evidence type="ECO:0000259" key="16">
    <source>
        <dbReference type="PROSITE" id="PS50885"/>
    </source>
</evidence>
<evidence type="ECO:0000259" key="15">
    <source>
        <dbReference type="PROSITE" id="PS50109"/>
    </source>
</evidence>
<gene>
    <name evidence="17" type="ORF">EDM52_19865</name>
</gene>
<keyword evidence="13 14" id="KW-0472">Membrane</keyword>
<comment type="catalytic activity">
    <reaction evidence="1">
        <text>ATP + protein L-histidine = ADP + protein N-phospho-L-histidine.</text>
        <dbReference type="EC" id="2.7.13.3"/>
    </reaction>
</comment>
<protein>
    <recommendedName>
        <fullName evidence="3">histidine kinase</fullName>
        <ecNumber evidence="3">2.7.13.3</ecNumber>
    </recommendedName>
</protein>
<evidence type="ECO:0000256" key="4">
    <source>
        <dbReference type="ARBA" id="ARBA00022475"/>
    </source>
</evidence>
<organism evidence="17 18">
    <name type="scientific">Brevibacillus invocatus</name>
    <dbReference type="NCBI Taxonomy" id="173959"/>
    <lineage>
        <taxon>Bacteria</taxon>
        <taxon>Bacillati</taxon>
        <taxon>Bacillota</taxon>
        <taxon>Bacilli</taxon>
        <taxon>Bacillales</taxon>
        <taxon>Paenibacillaceae</taxon>
        <taxon>Brevibacillus</taxon>
    </lineage>
</organism>
<evidence type="ECO:0000256" key="6">
    <source>
        <dbReference type="ARBA" id="ARBA00022679"/>
    </source>
</evidence>
<dbReference type="InterPro" id="IPR050398">
    <property type="entry name" value="HssS/ArlS-like"/>
</dbReference>
<evidence type="ECO:0000256" key="10">
    <source>
        <dbReference type="ARBA" id="ARBA00022840"/>
    </source>
</evidence>
<keyword evidence="6" id="KW-0808">Transferase</keyword>
<dbReference type="InterPro" id="IPR003660">
    <property type="entry name" value="HAMP_dom"/>
</dbReference>
<dbReference type="OrthoDB" id="335833at2"/>
<dbReference type="InterPro" id="IPR036890">
    <property type="entry name" value="HATPase_C_sf"/>
</dbReference>
<evidence type="ECO:0000256" key="2">
    <source>
        <dbReference type="ARBA" id="ARBA00004651"/>
    </source>
</evidence>
<evidence type="ECO:0000256" key="11">
    <source>
        <dbReference type="ARBA" id="ARBA00022989"/>
    </source>
</evidence>
<dbReference type="PANTHER" id="PTHR45528:SF1">
    <property type="entry name" value="SENSOR HISTIDINE KINASE CPXA"/>
    <property type="match status" value="1"/>
</dbReference>
<dbReference type="Proteomes" id="UP000282028">
    <property type="component" value="Unassembled WGS sequence"/>
</dbReference>
<dbReference type="SMART" id="SM00387">
    <property type="entry name" value="HATPase_c"/>
    <property type="match status" value="1"/>
</dbReference>
<evidence type="ECO:0000256" key="1">
    <source>
        <dbReference type="ARBA" id="ARBA00000085"/>
    </source>
</evidence>
<keyword evidence="9 17" id="KW-0418">Kinase</keyword>
<dbReference type="RefSeq" id="WP_122910690.1">
    <property type="nucleotide sequence ID" value="NZ_CBCSBE010000033.1"/>
</dbReference>
<dbReference type="PROSITE" id="PS50885">
    <property type="entry name" value="HAMP"/>
    <property type="match status" value="1"/>
</dbReference>
<dbReference type="GO" id="GO:0000155">
    <property type="term" value="F:phosphorelay sensor kinase activity"/>
    <property type="evidence" value="ECO:0007669"/>
    <property type="project" value="InterPro"/>
</dbReference>